<dbReference type="Pfam" id="PF08695">
    <property type="entry name" value="Coa1"/>
    <property type="match status" value="1"/>
</dbReference>
<evidence type="ECO:0000313" key="2">
    <source>
        <dbReference type="EMBL" id="KAK9833541.1"/>
    </source>
</evidence>
<dbReference type="EMBL" id="JALJOU010000035">
    <property type="protein sequence ID" value="KAK9833541.1"/>
    <property type="molecule type" value="Genomic_DNA"/>
</dbReference>
<feature type="transmembrane region" description="Helical" evidence="1">
    <location>
        <begin position="62"/>
        <end position="78"/>
    </location>
</feature>
<name>A0AAW1RJ90_9CHLO</name>
<dbReference type="Proteomes" id="UP001445335">
    <property type="component" value="Unassembled WGS sequence"/>
</dbReference>
<dbReference type="PANTHER" id="PTHR36354">
    <property type="entry name" value="IMPORT INNER MEMBRANE TRANSLOCASE SUBUNIT"/>
    <property type="match status" value="1"/>
</dbReference>
<gene>
    <name evidence="2" type="ORF">WJX81_003669</name>
</gene>
<evidence type="ECO:0000256" key="1">
    <source>
        <dbReference type="SAM" id="Phobius"/>
    </source>
</evidence>
<reference evidence="2 3" key="1">
    <citation type="journal article" date="2024" name="Nat. Commun.">
        <title>Phylogenomics reveals the evolutionary origins of lichenization in chlorophyte algae.</title>
        <authorList>
            <person name="Puginier C."/>
            <person name="Libourel C."/>
            <person name="Otte J."/>
            <person name="Skaloud P."/>
            <person name="Haon M."/>
            <person name="Grisel S."/>
            <person name="Petersen M."/>
            <person name="Berrin J.G."/>
            <person name="Delaux P.M."/>
            <person name="Dal Grande F."/>
            <person name="Keller J."/>
        </authorList>
    </citation>
    <scope>NUCLEOTIDE SEQUENCE [LARGE SCALE GENOMIC DNA]</scope>
    <source>
        <strain evidence="2 3">SAG 245.80</strain>
    </source>
</reference>
<keyword evidence="1" id="KW-1133">Transmembrane helix</keyword>
<dbReference type="AlphaFoldDB" id="A0AAW1RJ90"/>
<comment type="caution">
    <text evidence="2">The sequence shown here is derived from an EMBL/GenBank/DDBJ whole genome shotgun (WGS) entry which is preliminary data.</text>
</comment>
<protein>
    <submittedName>
        <fullName evidence="2">Uncharacterized protein</fullName>
    </submittedName>
</protein>
<evidence type="ECO:0000313" key="3">
    <source>
        <dbReference type="Proteomes" id="UP001445335"/>
    </source>
</evidence>
<feature type="transmembrane region" description="Helical" evidence="1">
    <location>
        <begin position="98"/>
        <end position="115"/>
    </location>
</feature>
<dbReference type="PANTHER" id="PTHR36354:SF2">
    <property type="entry name" value="IMPORT INNER MEMBRANE TRANSLOCASE SUBUNIT"/>
    <property type="match status" value="1"/>
</dbReference>
<proteinExistence type="predicted"/>
<keyword evidence="1" id="KW-0472">Membrane</keyword>
<keyword evidence="1" id="KW-0812">Transmembrane</keyword>
<sequence length="329" mass="36649">MPLFCWMKRELVLLPRRWASSGGQPLQTAKNAVQTRVAGLAKPGALQKVISLHADSFWQHHGWKLIIGAAVIGAYFLWRGLWKLTSTMINFSDTMAETGFLALAAALVILFVLYLRRRYTINPASVYRQAMLQLNTSPAVLEVLGAPVAGSDVRASVMTGGGLRLKGFWPKLRSRRVQMMFPIAGSERRGLASLEAKKQQGRYIFKLLAVDVPTAEGPEQRMYLSGDEAIYSRGGVLRELRDPFLHALALRETHDFEDEADERLEAEDAAQAGRQRAALITAGDRAAHEEHGGAYFHERAYSAARRWLKALSEAAQRQLQAWRAPKVKA</sequence>
<accession>A0AAW1RJ90</accession>
<organism evidence="2 3">
    <name type="scientific">Elliptochloris bilobata</name>
    <dbReference type="NCBI Taxonomy" id="381761"/>
    <lineage>
        <taxon>Eukaryota</taxon>
        <taxon>Viridiplantae</taxon>
        <taxon>Chlorophyta</taxon>
        <taxon>core chlorophytes</taxon>
        <taxon>Trebouxiophyceae</taxon>
        <taxon>Trebouxiophyceae incertae sedis</taxon>
        <taxon>Elliptochloris clade</taxon>
        <taxon>Elliptochloris</taxon>
    </lineage>
</organism>
<keyword evidence="3" id="KW-1185">Reference proteome</keyword>
<dbReference type="InterPro" id="IPR014807">
    <property type="entry name" value="Coa1"/>
</dbReference>